<reference evidence="2 3" key="1">
    <citation type="submission" date="2019-04" db="EMBL/GenBank/DDBJ databases">
        <title>Geobacter ruber sp. nov., ferric-reducing bacteria isolated from paddy soil.</title>
        <authorList>
            <person name="Xu Z."/>
            <person name="Masuda Y."/>
            <person name="Itoh H."/>
            <person name="Senoo K."/>
        </authorList>
    </citation>
    <scope>NUCLEOTIDE SEQUENCE [LARGE SCALE GENOMIC DNA]</scope>
    <source>
        <strain evidence="2 3">Red88</strain>
    </source>
</reference>
<evidence type="ECO:0000313" key="2">
    <source>
        <dbReference type="EMBL" id="KAA0894245.1"/>
    </source>
</evidence>
<evidence type="ECO:0000313" key="3">
    <source>
        <dbReference type="Proteomes" id="UP000324298"/>
    </source>
</evidence>
<dbReference type="GO" id="GO:0016787">
    <property type="term" value="F:hydrolase activity"/>
    <property type="evidence" value="ECO:0007669"/>
    <property type="project" value="InterPro"/>
</dbReference>
<sequence length="284" mass="31793">MYLYWVRSANRTRSLLIMQLAWLTDIHLNFVGRTEVNSLCDDIRTSGAAAVLITGDIASALYLTRYLDNFASSLQMPVYFVLGNHDYYGSSIREINDAVGKLISEMPQLIWLSACLACIPITDNTCLVGHEGLADGRLGDPEGSEVMINDYYQITELMQPSKRARLEVQHQLGDDAAAHLRSQLKQAIDASYRKILVALHVPPFPEACWHMGEKSTDEFLPHFGCQATGEVLREFALTYSLADFTVYCGHTHSSGVAEILPNLRVFTGRAKYGRPQIERLFTVE</sequence>
<comment type="caution">
    <text evidence="2">The sequence shown here is derived from an EMBL/GenBank/DDBJ whole genome shotgun (WGS) entry which is preliminary data.</text>
</comment>
<proteinExistence type="predicted"/>
<dbReference type="EMBL" id="SRSD01000002">
    <property type="protein sequence ID" value="KAA0894245.1"/>
    <property type="molecule type" value="Genomic_DNA"/>
</dbReference>
<dbReference type="InterPro" id="IPR029052">
    <property type="entry name" value="Metallo-depent_PP-like"/>
</dbReference>
<dbReference type="PANTHER" id="PTHR31302:SF0">
    <property type="entry name" value="TRANSMEMBRANE PROTEIN WITH METALLOPHOSPHOESTERASE DOMAIN"/>
    <property type="match status" value="1"/>
</dbReference>
<dbReference type="PANTHER" id="PTHR31302">
    <property type="entry name" value="TRANSMEMBRANE PROTEIN WITH METALLOPHOSPHOESTERASE DOMAIN-RELATED"/>
    <property type="match status" value="1"/>
</dbReference>
<dbReference type="InterPro" id="IPR004843">
    <property type="entry name" value="Calcineurin-like_PHP"/>
</dbReference>
<dbReference type="AlphaFoldDB" id="A0A5A9XNX4"/>
<dbReference type="Gene3D" id="3.60.21.10">
    <property type="match status" value="1"/>
</dbReference>
<name>A0A5A9XNX4_9BACT</name>
<dbReference type="Proteomes" id="UP000324298">
    <property type="component" value="Unassembled WGS sequence"/>
</dbReference>
<protein>
    <submittedName>
        <fullName evidence="2">Phosphoesterase</fullName>
    </submittedName>
</protein>
<dbReference type="InterPro" id="IPR051158">
    <property type="entry name" value="Metallophosphoesterase_sf"/>
</dbReference>
<organism evidence="2 3">
    <name type="scientific">Oryzomonas rubra</name>
    <dbReference type="NCBI Taxonomy" id="2509454"/>
    <lineage>
        <taxon>Bacteria</taxon>
        <taxon>Pseudomonadati</taxon>
        <taxon>Thermodesulfobacteriota</taxon>
        <taxon>Desulfuromonadia</taxon>
        <taxon>Geobacterales</taxon>
        <taxon>Geobacteraceae</taxon>
        <taxon>Oryzomonas</taxon>
    </lineage>
</organism>
<feature type="domain" description="Calcineurin-like phosphoesterase" evidence="1">
    <location>
        <begin position="19"/>
        <end position="253"/>
    </location>
</feature>
<dbReference type="SUPFAM" id="SSF56300">
    <property type="entry name" value="Metallo-dependent phosphatases"/>
    <property type="match status" value="1"/>
</dbReference>
<dbReference type="OrthoDB" id="9780884at2"/>
<evidence type="ECO:0000259" key="1">
    <source>
        <dbReference type="Pfam" id="PF00149"/>
    </source>
</evidence>
<dbReference type="Pfam" id="PF00149">
    <property type="entry name" value="Metallophos"/>
    <property type="match status" value="1"/>
</dbReference>
<keyword evidence="3" id="KW-1185">Reference proteome</keyword>
<accession>A0A5A9XNX4</accession>
<gene>
    <name evidence="2" type="ORF">ET418_04630</name>
</gene>